<evidence type="ECO:0000256" key="5">
    <source>
        <dbReference type="ARBA" id="ARBA00022989"/>
    </source>
</evidence>
<dbReference type="OrthoDB" id="10284354at2759"/>
<dbReference type="GO" id="GO:0004674">
    <property type="term" value="F:protein serine/threonine kinase activity"/>
    <property type="evidence" value="ECO:0007669"/>
    <property type="project" value="TreeGrafter"/>
</dbReference>
<feature type="compositionally biased region" description="Basic and acidic residues" evidence="7">
    <location>
        <begin position="318"/>
        <end position="333"/>
    </location>
</feature>
<reference evidence="10" key="1">
    <citation type="submission" date="2025-08" db="UniProtKB">
        <authorList>
            <consortium name="RefSeq"/>
        </authorList>
    </citation>
    <scope>IDENTIFICATION</scope>
    <source>
        <tissue evidence="10">Leaf</tissue>
    </source>
</reference>
<dbReference type="GO" id="GO:0005524">
    <property type="term" value="F:ATP binding"/>
    <property type="evidence" value="ECO:0007669"/>
    <property type="project" value="InterPro"/>
</dbReference>
<evidence type="ECO:0000259" key="8">
    <source>
        <dbReference type="PROSITE" id="PS50011"/>
    </source>
</evidence>
<protein>
    <submittedName>
        <fullName evidence="10">Uncharacterized protein LOC110417022</fullName>
    </submittedName>
</protein>
<accession>A0A6J1AD29</accession>
<dbReference type="PANTHER" id="PTHR24359">
    <property type="entry name" value="SERINE/THREONINE-PROTEIN KINASE SBK1"/>
    <property type="match status" value="1"/>
</dbReference>
<feature type="compositionally biased region" description="Polar residues" evidence="7">
    <location>
        <begin position="291"/>
        <end position="311"/>
    </location>
</feature>
<name>A0A6J1AD29_9ROSI</name>
<dbReference type="SMART" id="SM00220">
    <property type="entry name" value="S_TKc"/>
    <property type="match status" value="1"/>
</dbReference>
<dbReference type="InterPro" id="IPR055164">
    <property type="entry name" value="EDR1/CTR1/ARMC3-like_pept-like"/>
</dbReference>
<evidence type="ECO:0000256" key="1">
    <source>
        <dbReference type="ARBA" id="ARBA00004370"/>
    </source>
</evidence>
<dbReference type="Pfam" id="PF23598">
    <property type="entry name" value="LRR_14"/>
    <property type="match status" value="1"/>
</dbReference>
<comment type="subcellular location">
    <subcellularLocation>
        <location evidence="1">Membrane</location>
    </subcellularLocation>
</comment>
<dbReference type="InterPro" id="IPR000719">
    <property type="entry name" value="Prot_kinase_dom"/>
</dbReference>
<sequence>MASSIEDKNIVEDSEDKALDLSGKAVEFSFFGNPEEKVGSSVEGLYLYNNDFNLIPETVSQFGNLKYLKFFSNEINLLPSEVGNLAKLESLQMKISSPGLNGVSFRELSELKELELSRTPPRPSRLTALTEIAGIKGLTRLTLCYFSIRYLPSEIGCLTNLEFFDISFNKMKYLPAEISNLNELITLKVVHNKLRELPSSLSKLNKLENLDLSNNRLTSLRPLELEAMHRLKNLNVGYNKIMNCCQIHIPGWISCDLEGNNSDGKGLSVCVCESVGEKEVSISIDCPQGNTSSEMLSQSGKSRFESQSLSSGKRWKRRQQDKLRNSKKLKSEGNDEDEVFSSETGLQSELYIVDLNGDENDKGESENSFIGENAVEETLASGENCIWGDHESIKEGEKEYDEQDEISVSSQGKGSYSESFNTSCMSKRRSSCDLDDNSKPCKYQKPNDGNFSLSRKYNNTSFCSIKDRIPDGFYDAGRDRLFMSLESYERILQLDSREVILADRERDEQLDAITLSAQALISSWKKLNGLGSNGEPTPMDNLQIASLLALFVSNRFGGSDRSISIEKTRKAVSGSNYQKPFVCSCATGNNDCVNDSAEWNFGTIQDISIADLCDKSLCSTKSRLNSVIVPIGTMQFGVCRHRALLMKYLCDRMVPPVPCELVRGYLDFSPHAWNVVFVKKGDLLVRMVVDACHPDDIREEMDPEYFCRYIPLTRTKDFLSNGCNLDPDCFPSLSTSEKIEKTPNASLIKCSFGSVEAAAKVRTVDVHVTSMNEIRNFEYGCLGEIRMLGALKHSCIVELYGHQISSKWVPSAAERPEHRIIQSAILMEYVKGGSLKCQIEKLLKAGKKHFPLDLALSVAHNVACALAALHSKHIIHRDIKSHNILIDLDKKRADGTPIVKLCDFDRAVPLRSFLHKCCIAHTGIHPPNVCVGTPRWMAPEVLRTIQKPNLYGLEVDIWSYGCLIYELLTLQIPYFDFSDDQMHDFIQMGKRPPLTDELEALLLLDEFAISQELDRPKSEIKSLRFLINVFHRCTVENPTDRPKAEELYEMFLAHASNLRSSEEV</sequence>
<dbReference type="SMART" id="SM00369">
    <property type="entry name" value="LRR_TYP"/>
    <property type="match status" value="4"/>
</dbReference>
<dbReference type="GeneID" id="110417022"/>
<keyword evidence="6" id="KW-0472">Membrane</keyword>
<dbReference type="Pfam" id="PF14381">
    <property type="entry name" value="EDR1_CTR1_ARMC3_pept"/>
    <property type="match status" value="1"/>
</dbReference>
<organism evidence="9 10">
    <name type="scientific">Herrania umbratica</name>
    <dbReference type="NCBI Taxonomy" id="108875"/>
    <lineage>
        <taxon>Eukaryota</taxon>
        <taxon>Viridiplantae</taxon>
        <taxon>Streptophyta</taxon>
        <taxon>Embryophyta</taxon>
        <taxon>Tracheophyta</taxon>
        <taxon>Spermatophyta</taxon>
        <taxon>Magnoliopsida</taxon>
        <taxon>eudicotyledons</taxon>
        <taxon>Gunneridae</taxon>
        <taxon>Pentapetalae</taxon>
        <taxon>rosids</taxon>
        <taxon>malvids</taxon>
        <taxon>Malvales</taxon>
        <taxon>Malvaceae</taxon>
        <taxon>Byttnerioideae</taxon>
        <taxon>Herrania</taxon>
    </lineage>
</organism>
<keyword evidence="2" id="KW-0433">Leucine-rich repeat</keyword>
<dbReference type="GO" id="GO:0016020">
    <property type="term" value="C:membrane"/>
    <property type="evidence" value="ECO:0007669"/>
    <property type="project" value="UniProtKB-SubCell"/>
</dbReference>
<dbReference type="PANTHER" id="PTHR24359:SF1">
    <property type="entry name" value="INHIBITOR OF NUCLEAR FACTOR KAPPA-B KINASE EPSILON SUBUNIT HOMOLOG 1-RELATED"/>
    <property type="match status" value="1"/>
</dbReference>
<dbReference type="SUPFAM" id="SSF56112">
    <property type="entry name" value="Protein kinase-like (PK-like)"/>
    <property type="match status" value="1"/>
</dbReference>
<dbReference type="Gene3D" id="1.10.510.10">
    <property type="entry name" value="Transferase(Phosphotransferase) domain 1"/>
    <property type="match status" value="1"/>
</dbReference>
<dbReference type="PROSITE" id="PS00108">
    <property type="entry name" value="PROTEIN_KINASE_ST"/>
    <property type="match status" value="1"/>
</dbReference>
<feature type="compositionally biased region" description="Polar residues" evidence="7">
    <location>
        <begin position="406"/>
        <end position="420"/>
    </location>
</feature>
<evidence type="ECO:0000256" key="7">
    <source>
        <dbReference type="SAM" id="MobiDB-lite"/>
    </source>
</evidence>
<dbReference type="PROSITE" id="PS51450">
    <property type="entry name" value="LRR"/>
    <property type="match status" value="1"/>
</dbReference>
<dbReference type="InterPro" id="IPR001611">
    <property type="entry name" value="Leu-rich_rpt"/>
</dbReference>
<dbReference type="InterPro" id="IPR032675">
    <property type="entry name" value="LRR_dom_sf"/>
</dbReference>
<evidence type="ECO:0000256" key="4">
    <source>
        <dbReference type="ARBA" id="ARBA00022737"/>
    </source>
</evidence>
<dbReference type="Gene3D" id="3.80.10.10">
    <property type="entry name" value="Ribonuclease Inhibitor"/>
    <property type="match status" value="1"/>
</dbReference>
<dbReference type="SUPFAM" id="SSF52047">
    <property type="entry name" value="RNI-like"/>
    <property type="match status" value="1"/>
</dbReference>
<keyword evidence="3" id="KW-0812">Transmembrane</keyword>
<keyword evidence="5" id="KW-1133">Transmembrane helix</keyword>
<feature type="region of interest" description="Disordered" evidence="7">
    <location>
        <begin position="291"/>
        <end position="343"/>
    </location>
</feature>
<evidence type="ECO:0000256" key="2">
    <source>
        <dbReference type="ARBA" id="ARBA00022614"/>
    </source>
</evidence>
<evidence type="ECO:0000313" key="10">
    <source>
        <dbReference type="RefSeq" id="XP_021284858.1"/>
    </source>
</evidence>
<proteinExistence type="predicted"/>
<dbReference type="AlphaFoldDB" id="A0A6J1AD29"/>
<gene>
    <name evidence="10" type="primary">LOC110417022</name>
</gene>
<evidence type="ECO:0000256" key="6">
    <source>
        <dbReference type="ARBA" id="ARBA00023136"/>
    </source>
</evidence>
<evidence type="ECO:0000256" key="3">
    <source>
        <dbReference type="ARBA" id="ARBA00022692"/>
    </source>
</evidence>
<dbReference type="SMART" id="SM00365">
    <property type="entry name" value="LRR_SD22"/>
    <property type="match status" value="2"/>
</dbReference>
<dbReference type="RefSeq" id="XP_021284858.1">
    <property type="nucleotide sequence ID" value="XM_021429183.1"/>
</dbReference>
<dbReference type="Proteomes" id="UP000504621">
    <property type="component" value="Unplaced"/>
</dbReference>
<keyword evidence="9" id="KW-1185">Reference proteome</keyword>
<feature type="region of interest" description="Disordered" evidence="7">
    <location>
        <begin position="396"/>
        <end position="420"/>
    </location>
</feature>
<dbReference type="Pfam" id="PF00069">
    <property type="entry name" value="Pkinase"/>
    <property type="match status" value="1"/>
</dbReference>
<dbReference type="InterPro" id="IPR003591">
    <property type="entry name" value="Leu-rich_rpt_typical-subtyp"/>
</dbReference>
<dbReference type="InterPro" id="IPR055414">
    <property type="entry name" value="LRR_R13L4/SHOC2-like"/>
</dbReference>
<evidence type="ECO:0000313" key="9">
    <source>
        <dbReference type="Proteomes" id="UP000504621"/>
    </source>
</evidence>
<dbReference type="PROSITE" id="PS50011">
    <property type="entry name" value="PROTEIN_KINASE_DOM"/>
    <property type="match status" value="1"/>
</dbReference>
<keyword evidence="4" id="KW-0677">Repeat</keyword>
<dbReference type="FunFam" id="1.10.510.10:FF:000988">
    <property type="entry name" value="Leucine-rich repeat protein kinase family protein"/>
    <property type="match status" value="1"/>
</dbReference>
<feature type="domain" description="Protein kinase" evidence="8">
    <location>
        <begin position="741"/>
        <end position="1052"/>
    </location>
</feature>
<dbReference type="InterPro" id="IPR011009">
    <property type="entry name" value="Kinase-like_dom_sf"/>
</dbReference>
<dbReference type="InterPro" id="IPR008271">
    <property type="entry name" value="Ser/Thr_kinase_AS"/>
</dbReference>